<dbReference type="AlphaFoldDB" id="A0A6B3NE51"/>
<dbReference type="EMBL" id="JAAHFQ010000147">
    <property type="protein sequence ID" value="NER27911.1"/>
    <property type="molecule type" value="Genomic_DNA"/>
</dbReference>
<organism evidence="1">
    <name type="scientific">Symploca sp. SIO1C4</name>
    <dbReference type="NCBI Taxonomy" id="2607765"/>
    <lineage>
        <taxon>Bacteria</taxon>
        <taxon>Bacillati</taxon>
        <taxon>Cyanobacteriota</taxon>
        <taxon>Cyanophyceae</taxon>
        <taxon>Coleofasciculales</taxon>
        <taxon>Coleofasciculaceae</taxon>
        <taxon>Symploca</taxon>
    </lineage>
</organism>
<name>A0A6B3NE51_9CYAN</name>
<gene>
    <name evidence="1" type="ORF">F6J89_09810</name>
</gene>
<comment type="caution">
    <text evidence="1">The sequence shown here is derived from an EMBL/GenBank/DDBJ whole genome shotgun (WGS) entry which is preliminary data.</text>
</comment>
<feature type="non-terminal residue" evidence="1">
    <location>
        <position position="267"/>
    </location>
</feature>
<sequence>MSDYSFLRTISDVSKIITPLDSAIRFPEVLEILLEKYGDAIDIFCQLITESDSSADVLRKIRSSERNSNERMALLKMYRRCVSPVLDTETTKKIKKVSSETLIETYDETFKPISKLKSQFSKLPKEYRYALVALVGEYDTRGQLGYQLTGAFFDWFEEHFRGKYTIEGPRGAGRDIELSEIYPEFEGSYPCDFVIRRCNDNEVLAVGFGRYDSTRGGSQSDDRTGGNSNKVEKLKAFDQVTPTRLKLIFLSDGPGLMHRDTWEEACV</sequence>
<accession>A0A6B3NE51</accession>
<proteinExistence type="predicted"/>
<protein>
    <recommendedName>
        <fullName evidence="2">BstEII</fullName>
    </recommendedName>
</protein>
<evidence type="ECO:0008006" key="2">
    <source>
        <dbReference type="Google" id="ProtNLM"/>
    </source>
</evidence>
<reference evidence="1" key="1">
    <citation type="submission" date="2019-11" db="EMBL/GenBank/DDBJ databases">
        <title>Genomic insights into an expanded diversity of filamentous marine cyanobacteria reveals the extraordinary biosynthetic potential of Moorea and Okeania.</title>
        <authorList>
            <person name="Ferreira Leao T."/>
            <person name="Wang M."/>
            <person name="Moss N."/>
            <person name="Da Silva R."/>
            <person name="Sanders J."/>
            <person name="Nurk S."/>
            <person name="Gurevich A."/>
            <person name="Humphrey G."/>
            <person name="Reher R."/>
            <person name="Zhu Q."/>
            <person name="Belda-Ferre P."/>
            <person name="Glukhov E."/>
            <person name="Rex R."/>
            <person name="Dorrestein P.C."/>
            <person name="Knight R."/>
            <person name="Pevzner P."/>
            <person name="Gerwick W.H."/>
            <person name="Gerwick L."/>
        </authorList>
    </citation>
    <scope>NUCLEOTIDE SEQUENCE</scope>
    <source>
        <strain evidence="1">SIO1C4</strain>
    </source>
</reference>
<evidence type="ECO:0000313" key="1">
    <source>
        <dbReference type="EMBL" id="NER27911.1"/>
    </source>
</evidence>